<feature type="region of interest" description="Disordered" evidence="1">
    <location>
        <begin position="114"/>
        <end position="164"/>
    </location>
</feature>
<evidence type="ECO:0000313" key="3">
    <source>
        <dbReference type="Proteomes" id="UP000054342"/>
    </source>
</evidence>
<proteinExistence type="predicted"/>
<accession>A0A0D2C721</accession>
<organism evidence="2 3">
    <name type="scientific">Exophiala xenobiotica</name>
    <dbReference type="NCBI Taxonomy" id="348802"/>
    <lineage>
        <taxon>Eukaryota</taxon>
        <taxon>Fungi</taxon>
        <taxon>Dikarya</taxon>
        <taxon>Ascomycota</taxon>
        <taxon>Pezizomycotina</taxon>
        <taxon>Eurotiomycetes</taxon>
        <taxon>Chaetothyriomycetidae</taxon>
        <taxon>Chaetothyriales</taxon>
        <taxon>Herpotrichiellaceae</taxon>
        <taxon>Exophiala</taxon>
    </lineage>
</organism>
<dbReference type="AlphaFoldDB" id="A0A0D2C721"/>
<dbReference type="Proteomes" id="UP000054342">
    <property type="component" value="Unassembled WGS sequence"/>
</dbReference>
<reference evidence="2 3" key="1">
    <citation type="submission" date="2015-01" db="EMBL/GenBank/DDBJ databases">
        <title>The Genome Sequence of Exophiala xenobiotica CBS118157.</title>
        <authorList>
            <consortium name="The Broad Institute Genomics Platform"/>
            <person name="Cuomo C."/>
            <person name="de Hoog S."/>
            <person name="Gorbushina A."/>
            <person name="Stielow B."/>
            <person name="Teixiera M."/>
            <person name="Abouelleil A."/>
            <person name="Chapman S.B."/>
            <person name="Priest M."/>
            <person name="Young S.K."/>
            <person name="Wortman J."/>
            <person name="Nusbaum C."/>
            <person name="Birren B."/>
        </authorList>
    </citation>
    <scope>NUCLEOTIDE SEQUENCE [LARGE SCALE GENOMIC DNA]</scope>
    <source>
        <strain evidence="2 3">CBS 118157</strain>
    </source>
</reference>
<feature type="region of interest" description="Disordered" evidence="1">
    <location>
        <begin position="81"/>
        <end position="102"/>
    </location>
</feature>
<protein>
    <submittedName>
        <fullName evidence="2">Uncharacterized protein</fullName>
    </submittedName>
</protein>
<feature type="compositionally biased region" description="Low complexity" evidence="1">
    <location>
        <begin position="127"/>
        <end position="136"/>
    </location>
</feature>
<name>A0A0D2C721_9EURO</name>
<dbReference type="OrthoDB" id="4116811at2759"/>
<dbReference type="GeneID" id="25322821"/>
<gene>
    <name evidence="2" type="ORF">PV05_00913</name>
</gene>
<evidence type="ECO:0000313" key="2">
    <source>
        <dbReference type="EMBL" id="KIW60716.1"/>
    </source>
</evidence>
<sequence length="164" mass="18227">MPDTYNLLDTLDTFLSDLHSSLPPALQAYFTRSNVQSLLRAIIILSTYLLFRPHLESLFRNITGTPDKRQEEIKARLEFLKQQKDGNPNPQPNLDPAMFGGKIPLVNREGKIVKLLTPEEAEAMKKQQQQQQQQQQPSKGTTGNKSAEGARSGGGGGKKGRKKA</sequence>
<dbReference type="RefSeq" id="XP_013321300.1">
    <property type="nucleotide sequence ID" value="XM_013465846.1"/>
</dbReference>
<evidence type="ECO:0000256" key="1">
    <source>
        <dbReference type="SAM" id="MobiDB-lite"/>
    </source>
</evidence>
<dbReference type="HOGENOM" id="CLU_144977_0_0_1"/>
<keyword evidence="3" id="KW-1185">Reference proteome</keyword>
<dbReference type="EMBL" id="KN847317">
    <property type="protein sequence ID" value="KIW60716.1"/>
    <property type="molecule type" value="Genomic_DNA"/>
</dbReference>